<keyword evidence="6" id="KW-0508">mRNA splicing</keyword>
<reference evidence="11" key="1">
    <citation type="submission" date="2022-11" db="UniProtKB">
        <authorList>
            <consortium name="WormBaseParasite"/>
        </authorList>
    </citation>
    <scope>IDENTIFICATION</scope>
</reference>
<evidence type="ECO:0000313" key="10">
    <source>
        <dbReference type="Proteomes" id="UP000887566"/>
    </source>
</evidence>
<comment type="similarity">
    <text evidence="2">Belongs to the pinin family.</text>
</comment>
<dbReference type="GO" id="GO:0071013">
    <property type="term" value="C:catalytic step 2 spliceosome"/>
    <property type="evidence" value="ECO:0007669"/>
    <property type="project" value="TreeGrafter"/>
</dbReference>
<evidence type="ECO:0000256" key="3">
    <source>
        <dbReference type="ARBA" id="ARBA00022664"/>
    </source>
</evidence>
<name>A0A914WGI2_9BILA</name>
<feature type="compositionally biased region" description="Acidic residues" evidence="8">
    <location>
        <begin position="418"/>
        <end position="429"/>
    </location>
</feature>
<keyword evidence="4" id="KW-0805">Transcription regulation</keyword>
<feature type="domain" description="Pinin/SDK/MemA protein" evidence="9">
    <location>
        <begin position="161"/>
        <end position="289"/>
    </location>
</feature>
<evidence type="ECO:0000259" key="9">
    <source>
        <dbReference type="Pfam" id="PF04696"/>
    </source>
</evidence>
<comment type="subcellular location">
    <subcellularLocation>
        <location evidence="1">Nucleus</location>
    </subcellularLocation>
</comment>
<organism evidence="10 11">
    <name type="scientific">Plectus sambesii</name>
    <dbReference type="NCBI Taxonomy" id="2011161"/>
    <lineage>
        <taxon>Eukaryota</taxon>
        <taxon>Metazoa</taxon>
        <taxon>Ecdysozoa</taxon>
        <taxon>Nematoda</taxon>
        <taxon>Chromadorea</taxon>
        <taxon>Plectida</taxon>
        <taxon>Plectina</taxon>
        <taxon>Plectoidea</taxon>
        <taxon>Plectidae</taxon>
        <taxon>Plectus</taxon>
    </lineage>
</organism>
<feature type="compositionally biased region" description="Basic and acidic residues" evidence="8">
    <location>
        <begin position="300"/>
        <end position="332"/>
    </location>
</feature>
<evidence type="ECO:0000256" key="4">
    <source>
        <dbReference type="ARBA" id="ARBA00023015"/>
    </source>
</evidence>
<evidence type="ECO:0000313" key="11">
    <source>
        <dbReference type="WBParaSite" id="PSAMB.scaffold416size52110.g5615.t1"/>
    </source>
</evidence>
<feature type="compositionally biased region" description="Basic and acidic residues" evidence="8">
    <location>
        <begin position="375"/>
        <end position="386"/>
    </location>
</feature>
<feature type="region of interest" description="Disordered" evidence="8">
    <location>
        <begin position="300"/>
        <end position="446"/>
    </location>
</feature>
<keyword evidence="5" id="KW-0804">Transcription</keyword>
<evidence type="ECO:0000256" key="8">
    <source>
        <dbReference type="SAM" id="MobiDB-lite"/>
    </source>
</evidence>
<dbReference type="GO" id="GO:0008380">
    <property type="term" value="P:RNA splicing"/>
    <property type="evidence" value="ECO:0007669"/>
    <property type="project" value="UniProtKB-KW"/>
</dbReference>
<evidence type="ECO:0000256" key="2">
    <source>
        <dbReference type="ARBA" id="ARBA00010386"/>
    </source>
</evidence>
<keyword evidence="3" id="KW-0507">mRNA processing</keyword>
<sequence>MYADTTVLSTEIEKAYEGLRGIDNSIKSLTGRPPPPSERLGGRGRGRGGGIAARLGPATGARASIGGERSDLREGLGGEQPSLLGRRRATFGNRDEDPMFPKRARRAPGLGAGVGDFYGVDDDVPHNGPKPTLQSSVVMPAIETKSRDAAISELKSTEKVEQKSRNQRMFANLLVGTLNKFRKDERKISTVEKVQMQKQKEIEQRLEEKKKTERETVMKERGELMEQRRDKEREIRKLQRKRAIVQYAEREQDHTRKLQNFIQTVAKPPIFYLPGKHTLRTLELLKNTAKRLEEQVTKRQEQLEKDLAAVDTAPIREQRHREVGEVGKEGRLRSSVMEPTVAGKSTADKERDSGRRRRNSDSEGEEESESDPEDPDAHPSDNVKAEEEVDKDNDNDNGDVGASENGENGDAKRRVVDDGGDDDDEEQDEQDAKDPDDPEEMVGVGE</sequence>
<keyword evidence="7" id="KW-0539">Nucleus</keyword>
<keyword evidence="10" id="KW-1185">Reference proteome</keyword>
<dbReference type="InterPro" id="IPR039853">
    <property type="entry name" value="Pinin"/>
</dbReference>
<feature type="compositionally biased region" description="Acidic residues" evidence="8">
    <location>
        <begin position="387"/>
        <end position="397"/>
    </location>
</feature>
<feature type="region of interest" description="Disordered" evidence="8">
    <location>
        <begin position="213"/>
        <end position="232"/>
    </location>
</feature>
<protein>
    <submittedName>
        <fullName evidence="11">Pinin/SDK/MemA protein domain-containing protein</fullName>
    </submittedName>
</protein>
<evidence type="ECO:0000256" key="5">
    <source>
        <dbReference type="ARBA" id="ARBA00023163"/>
    </source>
</evidence>
<dbReference type="GO" id="GO:0006397">
    <property type="term" value="P:mRNA processing"/>
    <property type="evidence" value="ECO:0007669"/>
    <property type="project" value="UniProtKB-KW"/>
</dbReference>
<dbReference type="AlphaFoldDB" id="A0A914WGI2"/>
<accession>A0A914WGI2</accession>
<dbReference type="PANTHER" id="PTHR12707">
    <property type="entry name" value="PINN"/>
    <property type="match status" value="1"/>
</dbReference>
<evidence type="ECO:0000256" key="1">
    <source>
        <dbReference type="ARBA" id="ARBA00004123"/>
    </source>
</evidence>
<dbReference type="PANTHER" id="PTHR12707:SF0">
    <property type="entry name" value="PININ"/>
    <property type="match status" value="1"/>
</dbReference>
<dbReference type="InterPro" id="IPR006786">
    <property type="entry name" value="Pinin_SDK_MemA"/>
</dbReference>
<proteinExistence type="inferred from homology"/>
<feature type="region of interest" description="Disordered" evidence="8">
    <location>
        <begin position="24"/>
        <end position="108"/>
    </location>
</feature>
<dbReference type="WBParaSite" id="PSAMB.scaffold416size52110.g5615.t1">
    <property type="protein sequence ID" value="PSAMB.scaffold416size52110.g5615.t1"/>
    <property type="gene ID" value="PSAMB.scaffold416size52110.g5615"/>
</dbReference>
<feature type="compositionally biased region" description="Acidic residues" evidence="8">
    <location>
        <begin position="362"/>
        <end position="374"/>
    </location>
</feature>
<evidence type="ECO:0000256" key="6">
    <source>
        <dbReference type="ARBA" id="ARBA00023187"/>
    </source>
</evidence>
<dbReference type="Pfam" id="PF04696">
    <property type="entry name" value="Pinin_SDK_memA"/>
    <property type="match status" value="1"/>
</dbReference>
<evidence type="ECO:0000256" key="7">
    <source>
        <dbReference type="ARBA" id="ARBA00023242"/>
    </source>
</evidence>
<dbReference type="Proteomes" id="UP000887566">
    <property type="component" value="Unplaced"/>
</dbReference>